<evidence type="ECO:0000313" key="2">
    <source>
        <dbReference type="EMBL" id="KNZ55520.1"/>
    </source>
</evidence>
<evidence type="ECO:0000256" key="1">
    <source>
        <dbReference type="SAM" id="MobiDB-lite"/>
    </source>
</evidence>
<feature type="region of interest" description="Disordered" evidence="1">
    <location>
        <begin position="519"/>
        <end position="578"/>
    </location>
</feature>
<feature type="compositionally biased region" description="Basic and acidic residues" evidence="1">
    <location>
        <begin position="116"/>
        <end position="129"/>
    </location>
</feature>
<feature type="compositionally biased region" description="Polar residues" evidence="1">
    <location>
        <begin position="523"/>
        <end position="536"/>
    </location>
</feature>
<comment type="caution">
    <text evidence="2">The sequence shown here is derived from an EMBL/GenBank/DDBJ whole genome shotgun (WGS) entry which is preliminary data.</text>
</comment>
<feature type="compositionally biased region" description="Acidic residues" evidence="1">
    <location>
        <begin position="565"/>
        <end position="578"/>
    </location>
</feature>
<keyword evidence="3" id="KW-1185">Reference proteome</keyword>
<dbReference type="Proteomes" id="UP000037035">
    <property type="component" value="Unassembled WGS sequence"/>
</dbReference>
<feature type="compositionally biased region" description="Acidic residues" evidence="1">
    <location>
        <begin position="261"/>
        <end position="274"/>
    </location>
</feature>
<sequence length="761" mass="84017">MNHNSKRVRIRTQPPLRPFQAWVAFNPTHTISQLKSTILSLLGNTQSIPLTSEDIRLELDAFAFLDQSLCELIDPKIGFPFDSVTTIHPAPSTSHIETSKKRRRSRGKSQLAPDTCSEKEPTNPVERCKSQPAERAIKPLNQSRISGPDQLQTVTNIQPLSVSPSIQKVNVKDIPQAVSPAPPGQGKPSTKARNQRKKMKRLREREKKQLAIGNLHQDRSNQTVALSRDHKSNSPDLIKKPLPPQPSYVARNKRQAKEADSSESEDSSSQDSDSETSSQQNDSSSDSSTESSSGSSTSSSESESEPATSVPKSTLSEVSSQPSELPSKPARLPKTVTTIPQKTAPTTHKAVLNGHGNVAITQTTTKIMQKTVPIVRNPDLNMLSLSNKNKRKNFKRKSGSEQLAQSTKIVFEPDATEERPTSPLKSPCFMPPSPNCRTAPSSSSLAPASLPQTEYVEGHGHMPFEEEEEEEAEYFDYSMAAPSHGPPPSARHPDMIPSNVLITSVNVLNPYWTPGQVGERWSSAHSTTNQHASGSAISKKTRRNRKKSLKRRRRLAAKNGLLEQEQQEYGDDPEGSELDEEIRNDVEEAYAEFISSGGHSLADTGPAETELTDASAFLKSLNEGWEELEKVDRKNAVLGSKVAIRTLELSVESFTPESMTYYGTLIGTNEGHVTLKLDPGCIPVAQSGLGLEEKEAAAEEQEWEWQEEGLGMMDDGQEQLMVEVKEAIRAHQRNALALEVWGQCRDVRNWEWSSIIDARRL</sequence>
<feature type="compositionally biased region" description="Polar residues" evidence="1">
    <location>
        <begin position="83"/>
        <end position="96"/>
    </location>
</feature>
<dbReference type="AlphaFoldDB" id="A0A0L6V5W7"/>
<feature type="compositionally biased region" description="Low complexity" evidence="1">
    <location>
        <begin position="275"/>
        <end position="301"/>
    </location>
</feature>
<dbReference type="OrthoDB" id="2504856at2759"/>
<dbReference type="STRING" id="27349.A0A0L6V5W7"/>
<feature type="region of interest" description="Disordered" evidence="1">
    <location>
        <begin position="83"/>
        <end position="149"/>
    </location>
</feature>
<accession>A0A0L6V5W7</accession>
<protein>
    <submittedName>
        <fullName evidence="2">Uncharacterized protein</fullName>
    </submittedName>
</protein>
<dbReference type="VEuPathDB" id="FungiDB:VP01_2659g2"/>
<gene>
    <name evidence="2" type="ORF">VP01_2659g2</name>
</gene>
<evidence type="ECO:0000313" key="3">
    <source>
        <dbReference type="Proteomes" id="UP000037035"/>
    </source>
</evidence>
<feature type="compositionally biased region" description="Polar residues" evidence="1">
    <location>
        <begin position="306"/>
        <end position="324"/>
    </location>
</feature>
<feature type="region of interest" description="Disordered" evidence="1">
    <location>
        <begin position="176"/>
        <end position="343"/>
    </location>
</feature>
<feature type="compositionally biased region" description="Polar residues" evidence="1">
    <location>
        <begin position="140"/>
        <end position="149"/>
    </location>
</feature>
<dbReference type="EMBL" id="LAVV01007567">
    <property type="protein sequence ID" value="KNZ55520.1"/>
    <property type="molecule type" value="Genomic_DNA"/>
</dbReference>
<name>A0A0L6V5W7_9BASI</name>
<organism evidence="2 3">
    <name type="scientific">Puccinia sorghi</name>
    <dbReference type="NCBI Taxonomy" id="27349"/>
    <lineage>
        <taxon>Eukaryota</taxon>
        <taxon>Fungi</taxon>
        <taxon>Dikarya</taxon>
        <taxon>Basidiomycota</taxon>
        <taxon>Pucciniomycotina</taxon>
        <taxon>Pucciniomycetes</taxon>
        <taxon>Pucciniales</taxon>
        <taxon>Pucciniaceae</taxon>
        <taxon>Puccinia</taxon>
    </lineage>
</organism>
<feature type="compositionally biased region" description="Basic residues" evidence="1">
    <location>
        <begin position="539"/>
        <end position="556"/>
    </location>
</feature>
<proteinExistence type="predicted"/>
<feature type="compositionally biased region" description="Basic residues" evidence="1">
    <location>
        <begin position="193"/>
        <end position="202"/>
    </location>
</feature>
<reference evidence="2 3" key="1">
    <citation type="submission" date="2015-08" db="EMBL/GenBank/DDBJ databases">
        <title>Next Generation Sequencing and Analysis of the Genome of Puccinia sorghi L Schw, the Causal Agent of Maize Common Rust.</title>
        <authorList>
            <person name="Rochi L."/>
            <person name="Burguener G."/>
            <person name="Darino M."/>
            <person name="Turjanski A."/>
            <person name="Kreff E."/>
            <person name="Dieguez M.J."/>
            <person name="Sacco F."/>
        </authorList>
    </citation>
    <scope>NUCLEOTIDE SEQUENCE [LARGE SCALE GENOMIC DNA]</scope>
    <source>
        <strain evidence="2 3">RO10H11247</strain>
    </source>
</reference>
<feature type="compositionally biased region" description="Basic and acidic residues" evidence="1">
    <location>
        <begin position="227"/>
        <end position="239"/>
    </location>
</feature>